<dbReference type="InterPro" id="IPR001810">
    <property type="entry name" value="F-box_dom"/>
</dbReference>
<evidence type="ECO:0000313" key="2">
    <source>
        <dbReference type="EMBL" id="KAK1647184.1"/>
    </source>
</evidence>
<dbReference type="Gene3D" id="3.80.10.10">
    <property type="entry name" value="Ribonuclease Inhibitor"/>
    <property type="match status" value="1"/>
</dbReference>
<gene>
    <name evidence="2" type="ORF">QYE76_064989</name>
</gene>
<dbReference type="CDD" id="cd22160">
    <property type="entry name" value="F-box_AtFBL13-like"/>
    <property type="match status" value="1"/>
</dbReference>
<dbReference type="EMBL" id="JAUUTY010000004">
    <property type="protein sequence ID" value="KAK1647184.1"/>
    <property type="molecule type" value="Genomic_DNA"/>
</dbReference>
<dbReference type="PANTHER" id="PTHR32141:SF41">
    <property type="entry name" value="OS04G0208600 PROTEIN"/>
    <property type="match status" value="1"/>
</dbReference>
<proteinExistence type="predicted"/>
<feature type="domain" description="F-box" evidence="1">
    <location>
        <begin position="49"/>
        <end position="96"/>
    </location>
</feature>
<dbReference type="SUPFAM" id="SSF52047">
    <property type="entry name" value="RNI-like"/>
    <property type="match status" value="1"/>
</dbReference>
<dbReference type="InterPro" id="IPR006566">
    <property type="entry name" value="FBD"/>
</dbReference>
<dbReference type="AlphaFoldDB" id="A0AAD8S8G4"/>
<dbReference type="SMART" id="SM00256">
    <property type="entry name" value="FBOX"/>
    <property type="match status" value="1"/>
</dbReference>
<dbReference type="InterPro" id="IPR053781">
    <property type="entry name" value="F-box_AtFBL13-like"/>
</dbReference>
<dbReference type="Gene3D" id="1.20.1280.50">
    <property type="match status" value="1"/>
</dbReference>
<accession>A0AAD8S8G4</accession>
<dbReference type="Pfam" id="PF24758">
    <property type="entry name" value="LRR_At5g56370"/>
    <property type="match status" value="1"/>
</dbReference>
<organism evidence="2 3">
    <name type="scientific">Lolium multiflorum</name>
    <name type="common">Italian ryegrass</name>
    <name type="synonym">Lolium perenne subsp. multiflorum</name>
    <dbReference type="NCBI Taxonomy" id="4521"/>
    <lineage>
        <taxon>Eukaryota</taxon>
        <taxon>Viridiplantae</taxon>
        <taxon>Streptophyta</taxon>
        <taxon>Embryophyta</taxon>
        <taxon>Tracheophyta</taxon>
        <taxon>Spermatophyta</taxon>
        <taxon>Magnoliopsida</taxon>
        <taxon>Liliopsida</taxon>
        <taxon>Poales</taxon>
        <taxon>Poaceae</taxon>
        <taxon>BOP clade</taxon>
        <taxon>Pooideae</taxon>
        <taxon>Poodae</taxon>
        <taxon>Poeae</taxon>
        <taxon>Poeae Chloroplast Group 2 (Poeae type)</taxon>
        <taxon>Loliodinae</taxon>
        <taxon>Loliinae</taxon>
        <taxon>Lolium</taxon>
    </lineage>
</organism>
<dbReference type="SUPFAM" id="SSF81383">
    <property type="entry name" value="F-box domain"/>
    <property type="match status" value="1"/>
</dbReference>
<dbReference type="Pfam" id="PF00646">
    <property type="entry name" value="F-box"/>
    <property type="match status" value="1"/>
</dbReference>
<dbReference type="InterPro" id="IPR055302">
    <property type="entry name" value="F-box_dom-containing"/>
</dbReference>
<dbReference type="InterPro" id="IPR036047">
    <property type="entry name" value="F-box-like_dom_sf"/>
</dbReference>
<evidence type="ECO:0000259" key="1">
    <source>
        <dbReference type="PROSITE" id="PS50181"/>
    </source>
</evidence>
<evidence type="ECO:0000313" key="3">
    <source>
        <dbReference type="Proteomes" id="UP001231189"/>
    </source>
</evidence>
<protein>
    <recommendedName>
        <fullName evidence="1">F-box domain-containing protein</fullName>
    </recommendedName>
</protein>
<dbReference type="Pfam" id="PF08387">
    <property type="entry name" value="FBD"/>
    <property type="match status" value="1"/>
</dbReference>
<name>A0AAD8S8G4_LOLMU</name>
<dbReference type="PANTHER" id="PTHR32141">
    <property type="match status" value="1"/>
</dbReference>
<reference evidence="2" key="1">
    <citation type="submission" date="2023-07" db="EMBL/GenBank/DDBJ databases">
        <title>A chromosome-level genome assembly of Lolium multiflorum.</title>
        <authorList>
            <person name="Chen Y."/>
            <person name="Copetti D."/>
            <person name="Kolliker R."/>
            <person name="Studer B."/>
        </authorList>
    </citation>
    <scope>NUCLEOTIDE SEQUENCE</scope>
    <source>
        <strain evidence="2">02402/16</strain>
        <tissue evidence="2">Leaf</tissue>
    </source>
</reference>
<keyword evidence="3" id="KW-1185">Reference proteome</keyword>
<dbReference type="InterPro" id="IPR032675">
    <property type="entry name" value="LRR_dom_sf"/>
</dbReference>
<dbReference type="Proteomes" id="UP001231189">
    <property type="component" value="Unassembled WGS sequence"/>
</dbReference>
<sequence length="505" mass="56572">MDGRTEDQRNTEALLGRILCYIHDVLPGPPASRHSPALSALLALPHHHLDRLSALPDDLLRHVVSRLPVTDAARTAALSRRWRPVWRSAPLVLADLHLLPASLLVQPHVPRHDARRVASAVSRILAAHPGPFRRVHLVTSYTEDSPPGLLARWLHLLAANAVQELVLASRPRSFDLDLQLPAALFRMATLTRLYLGLWKFPDTAASFPNLRELGLCSVVMDCRHMDFILAGCPVLEILCLQGNFSMDRLTLAGRSSIRCVQTSMVSDLEISVEDAPHLDRLIIWSAASTTRRSPRKTINIGGAPALTILGYLDPEVHTLQVGNTIIKAGTRPDLRTRVPSVKILGLKLCLGIQNEAKMLPCILRCFPNVERLHIKSKKTAETTGELNLKFWEESGDTECIRSHINLMVFKNFRGDQSELRFLKFFLERAEMLKELVIVYGKGYFSSTTEANSRVKSLFDTTWASNCCSLVLIESKFPIDEEREILNFKRGSDFSIRDPFSFVVQA</sequence>
<comment type="caution">
    <text evidence="2">The sequence shown here is derived from an EMBL/GenBank/DDBJ whole genome shotgun (WGS) entry which is preliminary data.</text>
</comment>
<dbReference type="InterPro" id="IPR055411">
    <property type="entry name" value="LRR_FXL15/At3g58940/PEG3-like"/>
</dbReference>
<dbReference type="PROSITE" id="PS50181">
    <property type="entry name" value="FBOX"/>
    <property type="match status" value="1"/>
</dbReference>